<dbReference type="InterPro" id="IPR017896">
    <property type="entry name" value="4Fe4S_Fe-S-bd"/>
</dbReference>
<gene>
    <name evidence="7" type="ORF">CVT63_04270</name>
</gene>
<name>A0A2N3G6E8_9ACTN</name>
<sequence>MRFCIVKYQSIFRTCYVTLRVAQCTVIIESAQGMINTVNSELEQALEARTGQKVRACYQCKKCSAGCPVAFAMDIFPHEVMKMAQYGQQQRLFGCSTIWLCASCETCTTRCPNEIDVAAVMDGLRVMALIAGVSPTEREVAIFHRSFLNGIKYTGRTNESLLVGAYKALSRRLFDDMGLGAVMLAKRKIKMLPHVVKDRKAIRRIFDETRGGAP</sequence>
<dbReference type="AlphaFoldDB" id="A0A2N3G6E8"/>
<evidence type="ECO:0000256" key="4">
    <source>
        <dbReference type="ARBA" id="ARBA00023004"/>
    </source>
</evidence>
<dbReference type="Proteomes" id="UP000233654">
    <property type="component" value="Unassembled WGS sequence"/>
</dbReference>
<dbReference type="GO" id="GO:0046872">
    <property type="term" value="F:metal ion binding"/>
    <property type="evidence" value="ECO:0007669"/>
    <property type="project" value="UniProtKB-KW"/>
</dbReference>
<dbReference type="Gene3D" id="1.10.1060.10">
    <property type="entry name" value="Alpha-helical ferredoxin"/>
    <property type="match status" value="1"/>
</dbReference>
<dbReference type="GO" id="GO:0051539">
    <property type="term" value="F:4 iron, 4 sulfur cluster binding"/>
    <property type="evidence" value="ECO:0007669"/>
    <property type="project" value="UniProtKB-KW"/>
</dbReference>
<accession>A0A2N3G6E8</accession>
<dbReference type="InterPro" id="IPR009051">
    <property type="entry name" value="Helical_ferredxn"/>
</dbReference>
<keyword evidence="5" id="KW-0411">Iron-sulfur</keyword>
<keyword evidence="3" id="KW-0560">Oxidoreductase</keyword>
<keyword evidence="1" id="KW-0004">4Fe-4S</keyword>
<dbReference type="SUPFAM" id="SSF46548">
    <property type="entry name" value="alpha-helical ferredoxin"/>
    <property type="match status" value="1"/>
</dbReference>
<organism evidence="7 8">
    <name type="scientific">Candidatus Anoxymicrobium japonicum</name>
    <dbReference type="NCBI Taxonomy" id="2013648"/>
    <lineage>
        <taxon>Bacteria</taxon>
        <taxon>Bacillati</taxon>
        <taxon>Actinomycetota</taxon>
        <taxon>Candidatus Geothermincolia</taxon>
        <taxon>Candidatus Geothermincolales</taxon>
        <taxon>Candidatus Anoxymicrobiaceae</taxon>
        <taxon>Candidatus Anoxymicrobium</taxon>
    </lineage>
</organism>
<dbReference type="Pfam" id="PF13183">
    <property type="entry name" value="Fer4_8"/>
    <property type="match status" value="1"/>
</dbReference>
<dbReference type="PANTHER" id="PTHR43255:SF1">
    <property type="entry name" value="IRON-SULFUR-BINDING OXIDOREDUCTASE FADF-RELATED"/>
    <property type="match status" value="1"/>
</dbReference>
<proteinExistence type="predicted"/>
<comment type="caution">
    <text evidence="7">The sequence shown here is derived from an EMBL/GenBank/DDBJ whole genome shotgun (WGS) entry which is preliminary data.</text>
</comment>
<dbReference type="InterPro" id="IPR017900">
    <property type="entry name" value="4Fe4S_Fe_S_CS"/>
</dbReference>
<evidence type="ECO:0000259" key="6">
    <source>
        <dbReference type="Pfam" id="PF13183"/>
    </source>
</evidence>
<evidence type="ECO:0000256" key="3">
    <source>
        <dbReference type="ARBA" id="ARBA00023002"/>
    </source>
</evidence>
<feature type="domain" description="4Fe-4S ferredoxin-type" evidence="6">
    <location>
        <begin position="54"/>
        <end position="115"/>
    </location>
</feature>
<evidence type="ECO:0000313" key="7">
    <source>
        <dbReference type="EMBL" id="PKQ28154.1"/>
    </source>
</evidence>
<dbReference type="GO" id="GO:0016491">
    <property type="term" value="F:oxidoreductase activity"/>
    <property type="evidence" value="ECO:0007669"/>
    <property type="project" value="UniProtKB-KW"/>
</dbReference>
<protein>
    <submittedName>
        <fullName evidence="7">Heterodisulfide reductase</fullName>
    </submittedName>
</protein>
<evidence type="ECO:0000256" key="5">
    <source>
        <dbReference type="ARBA" id="ARBA00023014"/>
    </source>
</evidence>
<dbReference type="InterPro" id="IPR051460">
    <property type="entry name" value="HdrC_iron-sulfur_subunit"/>
</dbReference>
<evidence type="ECO:0000256" key="1">
    <source>
        <dbReference type="ARBA" id="ARBA00022485"/>
    </source>
</evidence>
<dbReference type="EMBL" id="PHEX01000030">
    <property type="protein sequence ID" value="PKQ28154.1"/>
    <property type="molecule type" value="Genomic_DNA"/>
</dbReference>
<evidence type="ECO:0000313" key="8">
    <source>
        <dbReference type="Proteomes" id="UP000233654"/>
    </source>
</evidence>
<keyword evidence="4" id="KW-0408">Iron</keyword>
<dbReference type="PANTHER" id="PTHR43255">
    <property type="entry name" value="IRON-SULFUR-BINDING OXIDOREDUCTASE FADF-RELATED-RELATED"/>
    <property type="match status" value="1"/>
</dbReference>
<keyword evidence="2" id="KW-0479">Metal-binding</keyword>
<dbReference type="GO" id="GO:0005886">
    <property type="term" value="C:plasma membrane"/>
    <property type="evidence" value="ECO:0007669"/>
    <property type="project" value="TreeGrafter"/>
</dbReference>
<dbReference type="PROSITE" id="PS00198">
    <property type="entry name" value="4FE4S_FER_1"/>
    <property type="match status" value="2"/>
</dbReference>
<reference evidence="7 8" key="1">
    <citation type="journal article" date="2017" name="ISME J.">
        <title>Potential for microbial H2 and metal transformations associated with novel bacteria and archaea in deep terrestrial subsurface sediments.</title>
        <authorList>
            <person name="Hernsdorf A.W."/>
            <person name="Amano Y."/>
            <person name="Miyakawa K."/>
            <person name="Ise K."/>
            <person name="Suzuki Y."/>
            <person name="Anantharaman K."/>
            <person name="Probst A."/>
            <person name="Burstein D."/>
            <person name="Thomas B.C."/>
            <person name="Banfield J.F."/>
        </authorList>
    </citation>
    <scope>NUCLEOTIDE SEQUENCE [LARGE SCALE GENOMIC DNA]</scope>
    <source>
        <strain evidence="7">HGW-Actinobacteria-3</strain>
    </source>
</reference>
<evidence type="ECO:0000256" key="2">
    <source>
        <dbReference type="ARBA" id="ARBA00022723"/>
    </source>
</evidence>